<gene>
    <name evidence="2" type="ORF">ASR47_101314</name>
</gene>
<feature type="chain" id="PRO_5008355694" description="Lipoprotein" evidence="1">
    <location>
        <begin position="21"/>
        <end position="222"/>
    </location>
</feature>
<protein>
    <recommendedName>
        <fullName evidence="4">Lipoprotein</fullName>
    </recommendedName>
</protein>
<keyword evidence="1" id="KW-0732">Signal</keyword>
<evidence type="ECO:0000256" key="1">
    <source>
        <dbReference type="SAM" id="SignalP"/>
    </source>
</evidence>
<name>A0A1A7C4I1_9BURK</name>
<accession>A0A1A7C4I1</accession>
<feature type="signal peptide" evidence="1">
    <location>
        <begin position="1"/>
        <end position="20"/>
    </location>
</feature>
<dbReference type="PROSITE" id="PS51257">
    <property type="entry name" value="PROKAR_LIPOPROTEIN"/>
    <property type="match status" value="1"/>
</dbReference>
<reference evidence="2 3" key="1">
    <citation type="submission" date="2016-04" db="EMBL/GenBank/DDBJ databases">
        <title>Draft genome sequence of Janthinobacterium psychrotolerans sp. nov., isolated from freshwater sediments in Denmark.</title>
        <authorList>
            <person name="Gong X."/>
            <person name="Skrivergaard S."/>
            <person name="Korsgaard B.S."/>
            <person name="Schreiber L."/>
            <person name="Marshall I.P."/>
            <person name="Finster K."/>
            <person name="Schramm A."/>
        </authorList>
    </citation>
    <scope>NUCLEOTIDE SEQUENCE [LARGE SCALE GENOMIC DNA]</scope>
    <source>
        <strain evidence="2 3">S3-2</strain>
    </source>
</reference>
<dbReference type="AlphaFoldDB" id="A0A1A7C4I1"/>
<evidence type="ECO:0008006" key="4">
    <source>
        <dbReference type="Google" id="ProtNLM"/>
    </source>
</evidence>
<evidence type="ECO:0000313" key="2">
    <source>
        <dbReference type="EMBL" id="OBV39959.1"/>
    </source>
</evidence>
<keyword evidence="3" id="KW-1185">Reference proteome</keyword>
<dbReference type="RefSeq" id="WP_065307309.1">
    <property type="nucleotide sequence ID" value="NZ_LOCQ01000050.1"/>
</dbReference>
<sequence length="222" mass="24094">MKTSHAILKYIAALTLTASVAGCSSTPVSKAITKAYNLGQELPADMVKTNQAAMVGFDETWVGNYGVAARNSLYGQGVEKDTPEYKLRAARVNLAISGPGVLWVSEGGLLYTGGAYVPDQLPQLRAGDIVEVRQTGTWDTMKDFSKTGEGNIVVRIICRKSDPAYEKCFEDAPRINKTKGVGRTNTPYPASVRDYGFTFTPMFDHKGQALRPYPQEDTSAAQ</sequence>
<dbReference type="OrthoDB" id="8666156at2"/>
<evidence type="ECO:0000313" key="3">
    <source>
        <dbReference type="Proteomes" id="UP000092713"/>
    </source>
</evidence>
<organism evidence="2 3">
    <name type="scientific">Janthinobacterium psychrotolerans</name>
    <dbReference type="NCBI Taxonomy" id="1747903"/>
    <lineage>
        <taxon>Bacteria</taxon>
        <taxon>Pseudomonadati</taxon>
        <taxon>Pseudomonadota</taxon>
        <taxon>Betaproteobacteria</taxon>
        <taxon>Burkholderiales</taxon>
        <taxon>Oxalobacteraceae</taxon>
        <taxon>Janthinobacterium</taxon>
    </lineage>
</organism>
<dbReference type="Proteomes" id="UP000092713">
    <property type="component" value="Unassembled WGS sequence"/>
</dbReference>
<comment type="caution">
    <text evidence="2">The sequence shown here is derived from an EMBL/GenBank/DDBJ whole genome shotgun (WGS) entry which is preliminary data.</text>
</comment>
<dbReference type="EMBL" id="LOCQ01000050">
    <property type="protein sequence ID" value="OBV39959.1"/>
    <property type="molecule type" value="Genomic_DNA"/>
</dbReference>
<proteinExistence type="predicted"/>